<dbReference type="RefSeq" id="WP_380102082.1">
    <property type="nucleotide sequence ID" value="NZ_JBHRZG010000011.1"/>
</dbReference>
<feature type="transmembrane region" description="Helical" evidence="1">
    <location>
        <begin position="89"/>
        <end position="108"/>
    </location>
</feature>
<protein>
    <submittedName>
        <fullName evidence="2">Uncharacterized protein</fullName>
    </submittedName>
</protein>
<evidence type="ECO:0000256" key="1">
    <source>
        <dbReference type="SAM" id="Phobius"/>
    </source>
</evidence>
<keyword evidence="1" id="KW-1133">Transmembrane helix</keyword>
<keyword evidence="1" id="KW-0812">Transmembrane</keyword>
<gene>
    <name evidence="2" type="ORF">ACFOSB_11505</name>
</gene>
<evidence type="ECO:0000313" key="2">
    <source>
        <dbReference type="EMBL" id="MFC3833483.1"/>
    </source>
</evidence>
<feature type="transmembrane region" description="Helical" evidence="1">
    <location>
        <begin position="63"/>
        <end position="82"/>
    </location>
</feature>
<name>A0ABV7Z824_9DEIO</name>
<comment type="caution">
    <text evidence="2">The sequence shown here is derived from an EMBL/GenBank/DDBJ whole genome shotgun (WGS) entry which is preliminary data.</text>
</comment>
<accession>A0ABV7Z824</accession>
<feature type="transmembrane region" description="Helical" evidence="1">
    <location>
        <begin position="6"/>
        <end position="25"/>
    </location>
</feature>
<evidence type="ECO:0000313" key="3">
    <source>
        <dbReference type="Proteomes" id="UP001595803"/>
    </source>
</evidence>
<organism evidence="2 3">
    <name type="scientific">Deinococcus rufus</name>
    <dbReference type="NCBI Taxonomy" id="2136097"/>
    <lineage>
        <taxon>Bacteria</taxon>
        <taxon>Thermotogati</taxon>
        <taxon>Deinococcota</taxon>
        <taxon>Deinococci</taxon>
        <taxon>Deinococcales</taxon>
        <taxon>Deinococcaceae</taxon>
        <taxon>Deinococcus</taxon>
    </lineage>
</organism>
<dbReference type="Proteomes" id="UP001595803">
    <property type="component" value="Unassembled WGS sequence"/>
</dbReference>
<proteinExistence type="predicted"/>
<keyword evidence="3" id="KW-1185">Reference proteome</keyword>
<dbReference type="EMBL" id="JBHRZG010000011">
    <property type="protein sequence ID" value="MFC3833483.1"/>
    <property type="molecule type" value="Genomic_DNA"/>
</dbReference>
<reference evidence="3" key="1">
    <citation type="journal article" date="2019" name="Int. J. Syst. Evol. Microbiol.">
        <title>The Global Catalogue of Microorganisms (GCM) 10K type strain sequencing project: providing services to taxonomists for standard genome sequencing and annotation.</title>
        <authorList>
            <consortium name="The Broad Institute Genomics Platform"/>
            <consortium name="The Broad Institute Genome Sequencing Center for Infectious Disease"/>
            <person name="Wu L."/>
            <person name="Ma J."/>
        </authorList>
    </citation>
    <scope>NUCLEOTIDE SEQUENCE [LARGE SCALE GENOMIC DNA]</scope>
    <source>
        <strain evidence="3">CCTCC AB 2017081</strain>
    </source>
</reference>
<keyword evidence="1" id="KW-0472">Membrane</keyword>
<sequence length="115" mass="12325">MVALLTVYFWSLLILMTVTSLVSLFRPVVAVPPDQRGCAAEVWVLATTPLIYLQSVALPTLGLPSWLAWGGLAWAILAVACNEAKVMRYTGGAFALPLLSFAVAWHGLQVLRGAA</sequence>